<gene>
    <name evidence="2" type="ORF">JFL43_16840</name>
</gene>
<protein>
    <submittedName>
        <fullName evidence="2">Uncharacterized protein</fullName>
    </submittedName>
</protein>
<feature type="transmembrane region" description="Helical" evidence="1">
    <location>
        <begin position="60"/>
        <end position="78"/>
    </location>
</feature>
<dbReference type="EMBL" id="JAEOAH010000031">
    <property type="protein sequence ID" value="MBK3496494.1"/>
    <property type="molecule type" value="Genomic_DNA"/>
</dbReference>
<evidence type="ECO:0000313" key="3">
    <source>
        <dbReference type="Proteomes" id="UP000618943"/>
    </source>
</evidence>
<keyword evidence="1" id="KW-1133">Transmembrane helix</keyword>
<proteinExistence type="predicted"/>
<reference evidence="2 3" key="1">
    <citation type="submission" date="2020-12" db="EMBL/GenBank/DDBJ databases">
        <title>YIM B01967 draft genome.</title>
        <authorList>
            <person name="Yan X."/>
        </authorList>
    </citation>
    <scope>NUCLEOTIDE SEQUENCE [LARGE SCALE GENOMIC DNA]</scope>
    <source>
        <strain evidence="2 3">YIM B01967</strain>
    </source>
</reference>
<organism evidence="2 3">
    <name type="scientific">Viridibacillus soli</name>
    <dbReference type="NCBI Taxonomy" id="2798301"/>
    <lineage>
        <taxon>Bacteria</taxon>
        <taxon>Bacillati</taxon>
        <taxon>Bacillota</taxon>
        <taxon>Bacilli</taxon>
        <taxon>Bacillales</taxon>
        <taxon>Caryophanaceae</taxon>
        <taxon>Viridibacillus</taxon>
    </lineage>
</organism>
<keyword evidence="1" id="KW-0472">Membrane</keyword>
<sequence>MMKYILGIILIAVPGIYGYLGNTLIIPLYPMIAQIFFVVYWLWIGYIIGRLSKNQLQGFLFGNSLWIISLLLFIWQFMLTDNVDRNVHIAAIPQYYILSFAWLASKLSSIFFSINGTTIIIVAYVCMLFIFILGFRAGKK</sequence>
<feature type="transmembrane region" description="Helical" evidence="1">
    <location>
        <begin position="28"/>
        <end position="48"/>
    </location>
</feature>
<evidence type="ECO:0000313" key="2">
    <source>
        <dbReference type="EMBL" id="MBK3496494.1"/>
    </source>
</evidence>
<dbReference type="RefSeq" id="WP_200749949.1">
    <property type="nucleotide sequence ID" value="NZ_JAEOAH010000031.1"/>
</dbReference>
<keyword evidence="1" id="KW-0812">Transmembrane</keyword>
<name>A0ABS1HAM9_9BACL</name>
<dbReference type="Proteomes" id="UP000618943">
    <property type="component" value="Unassembled WGS sequence"/>
</dbReference>
<feature type="transmembrane region" description="Helical" evidence="1">
    <location>
        <begin position="110"/>
        <end position="135"/>
    </location>
</feature>
<evidence type="ECO:0000256" key="1">
    <source>
        <dbReference type="SAM" id="Phobius"/>
    </source>
</evidence>
<accession>A0ABS1HAM9</accession>
<keyword evidence="3" id="KW-1185">Reference proteome</keyword>
<comment type="caution">
    <text evidence="2">The sequence shown here is derived from an EMBL/GenBank/DDBJ whole genome shotgun (WGS) entry which is preliminary data.</text>
</comment>